<evidence type="ECO:0000259" key="2">
    <source>
        <dbReference type="Pfam" id="PF17667"/>
    </source>
</evidence>
<feature type="region of interest" description="Disordered" evidence="1">
    <location>
        <begin position="1"/>
        <end position="86"/>
    </location>
</feature>
<organism evidence="3 4">
    <name type="scientific">Coemansia aciculifera</name>
    <dbReference type="NCBI Taxonomy" id="417176"/>
    <lineage>
        <taxon>Eukaryota</taxon>
        <taxon>Fungi</taxon>
        <taxon>Fungi incertae sedis</taxon>
        <taxon>Zoopagomycota</taxon>
        <taxon>Kickxellomycotina</taxon>
        <taxon>Kickxellomycetes</taxon>
        <taxon>Kickxellales</taxon>
        <taxon>Kickxellaceae</taxon>
        <taxon>Coemansia</taxon>
    </lineage>
</organism>
<evidence type="ECO:0000256" key="1">
    <source>
        <dbReference type="SAM" id="MobiDB-lite"/>
    </source>
</evidence>
<name>A0A9W8IRU3_9FUNG</name>
<gene>
    <name evidence="3" type="ORF">GGH94_003056</name>
</gene>
<feature type="compositionally biased region" description="Polar residues" evidence="1">
    <location>
        <begin position="37"/>
        <end position="81"/>
    </location>
</feature>
<feature type="compositionally biased region" description="Low complexity" evidence="1">
    <location>
        <begin position="12"/>
        <end position="26"/>
    </location>
</feature>
<evidence type="ECO:0000313" key="4">
    <source>
        <dbReference type="Proteomes" id="UP001140074"/>
    </source>
</evidence>
<dbReference type="AlphaFoldDB" id="A0A9W8IRU3"/>
<protein>
    <recommendedName>
        <fullName evidence="2">Fungal-type protein kinase domain-containing protein</fullName>
    </recommendedName>
</protein>
<accession>A0A9W8IRU3</accession>
<feature type="domain" description="Fungal-type protein kinase" evidence="2">
    <location>
        <begin position="276"/>
        <end position="655"/>
    </location>
</feature>
<sequence>MTNSNKKRKNSSRTSEPTEPTTQPQSNFVTPRKRQKPFTSQDAISNSGRPPLSTASRTPRVSRSGTSGAYSNRFSTAQQISTERHNEASIHYEQRLDKEHDFILKLAQPLDTKRQNIAEEIIEKAALFMESYLDTVPSSLGQSVEGMDIADEPRPDSPMQQPSTPTDSGTSTQRAERTIDNSLLLNEKLKAANKWISWQSIGNEKAMYGPIGAFIEYVALMVQERLTSLTGPSSSNVLGCRLVLPSMKSDYKPPDADDSMRIDMGLTRAKINDPIDAYRGQVSYYEVLAVLEAKRKGDDNGFRDAFLQLDIYTRQLYQQQHNLRVAWGVTVSGKHVRVCHFGPDRAKSSSLMDVSMAEGRRAFVEVLVNWSLCEESQLGRDPTMEYLPDLKCWQISCPGEAGCMGEGAAIQHYYFTTVSCQADRVFGRHTRCFLATDVMPTGVVSATNPLIPTVVIKDSWALSKRNASKDSRDEVKSLNKVKDGLLEKAAELDIVIPEIVAGGRVSFLRNGDWVEDNTDTVYGLGQADGPSFRAHRRIVMRPIGEPLRSTKSVAEFVTVVCDAMRCHSAFIEFCNILQRDVSDNNILVFRQDDGIARGMLIDLDCAIDLSQGEQDIRKEMTGTDPYTSINNLSTSAVERTSLDDWESMLCLICWFATYGTISGNRNEDPNLAKFPIAQWRQESTAKMLVAKQSAFNDYESFRDLVVNNFKPEGDKGDKGDESKLVKDLALLLYLCLFQNRHLSPDCRGTRLKRKHVEPEHHELSFEEELDRLSNESLPMVNPFEERAKICDKISQQLLAIVNVYWKKAMDLQKEAKKAKSNAAIDNIPQQ</sequence>
<dbReference type="Pfam" id="PF17667">
    <property type="entry name" value="Pkinase_fungal"/>
    <property type="match status" value="1"/>
</dbReference>
<proteinExistence type="predicted"/>
<keyword evidence="4" id="KW-1185">Reference proteome</keyword>
<dbReference type="Proteomes" id="UP001140074">
    <property type="component" value="Unassembled WGS sequence"/>
</dbReference>
<feature type="compositionally biased region" description="Basic residues" evidence="1">
    <location>
        <begin position="1"/>
        <end position="11"/>
    </location>
</feature>
<dbReference type="PANTHER" id="PTHR38248">
    <property type="entry name" value="FUNK1 6"/>
    <property type="match status" value="1"/>
</dbReference>
<comment type="caution">
    <text evidence="3">The sequence shown here is derived from an EMBL/GenBank/DDBJ whole genome shotgun (WGS) entry which is preliminary data.</text>
</comment>
<dbReference type="PANTHER" id="PTHR38248:SF2">
    <property type="entry name" value="FUNK1 11"/>
    <property type="match status" value="1"/>
</dbReference>
<reference evidence="3" key="1">
    <citation type="submission" date="2022-07" db="EMBL/GenBank/DDBJ databases">
        <title>Phylogenomic reconstructions and comparative analyses of Kickxellomycotina fungi.</title>
        <authorList>
            <person name="Reynolds N.K."/>
            <person name="Stajich J.E."/>
            <person name="Barry K."/>
            <person name="Grigoriev I.V."/>
            <person name="Crous P."/>
            <person name="Smith M.E."/>
        </authorList>
    </citation>
    <scope>NUCLEOTIDE SEQUENCE</scope>
    <source>
        <strain evidence="3">RSA 476</strain>
    </source>
</reference>
<evidence type="ECO:0000313" key="3">
    <source>
        <dbReference type="EMBL" id="KAJ2864230.1"/>
    </source>
</evidence>
<feature type="compositionally biased region" description="Polar residues" evidence="1">
    <location>
        <begin position="158"/>
        <end position="173"/>
    </location>
</feature>
<dbReference type="EMBL" id="JANBUY010000094">
    <property type="protein sequence ID" value="KAJ2864230.1"/>
    <property type="molecule type" value="Genomic_DNA"/>
</dbReference>
<dbReference type="SUPFAM" id="SSF56112">
    <property type="entry name" value="Protein kinase-like (PK-like)"/>
    <property type="match status" value="1"/>
</dbReference>
<dbReference type="InterPro" id="IPR040976">
    <property type="entry name" value="Pkinase_fungal"/>
</dbReference>
<dbReference type="InterPro" id="IPR011009">
    <property type="entry name" value="Kinase-like_dom_sf"/>
</dbReference>
<feature type="region of interest" description="Disordered" evidence="1">
    <location>
        <begin position="146"/>
        <end position="175"/>
    </location>
</feature>
<dbReference type="Gene3D" id="1.10.510.10">
    <property type="entry name" value="Transferase(Phosphotransferase) domain 1"/>
    <property type="match status" value="1"/>
</dbReference>